<evidence type="ECO:0000256" key="6">
    <source>
        <dbReference type="ARBA" id="ARBA00022807"/>
    </source>
</evidence>
<protein>
    <submittedName>
        <fullName evidence="10">LysM domain-containing protein</fullName>
    </submittedName>
</protein>
<dbReference type="InterPro" id="IPR018392">
    <property type="entry name" value="LysM"/>
</dbReference>
<dbReference type="AlphaFoldDB" id="A0A1I6TJ70"/>
<dbReference type="Proteomes" id="UP000198660">
    <property type="component" value="Unassembled WGS sequence"/>
</dbReference>
<evidence type="ECO:0000313" key="11">
    <source>
        <dbReference type="Proteomes" id="UP000198660"/>
    </source>
</evidence>
<dbReference type="PROSITE" id="PS51782">
    <property type="entry name" value="LYSM"/>
    <property type="match status" value="1"/>
</dbReference>
<dbReference type="GO" id="GO:0006508">
    <property type="term" value="P:proteolysis"/>
    <property type="evidence" value="ECO:0007669"/>
    <property type="project" value="UniProtKB-KW"/>
</dbReference>
<sequence>MSVYPDKKVMTTLTVAGSLLVVSPQVADASANPEQTDTGSKETAYQVNQAVAVQESPSKWRYHVASTGIRAHVDEEGLEAGTYYIVRKGDTLSEIATRYQMHLEKLIQMNRQIKNPARIYIGQKIRILKGSKGSKESEEKASPDRKPSTEKPSSPYLGTGKGASIVNEAMRHLNASYVYGASGPNQFDCSGFTKYVYDKIVGKQLPRTSSAQASVGKFISKGNLRAGDLLFFRTGGGGISHVGIYMGGGKMIHASNPRDDINISNLGERYWSQRYVTARRVLR</sequence>
<dbReference type="InterPro" id="IPR038765">
    <property type="entry name" value="Papain-like_cys_pep_sf"/>
</dbReference>
<dbReference type="Gene3D" id="3.10.350.10">
    <property type="entry name" value="LysM domain"/>
    <property type="match status" value="1"/>
</dbReference>
<keyword evidence="11" id="KW-1185">Reference proteome</keyword>
<evidence type="ECO:0000256" key="7">
    <source>
        <dbReference type="SAM" id="MobiDB-lite"/>
    </source>
</evidence>
<dbReference type="InterPro" id="IPR000064">
    <property type="entry name" value="NLP_P60_dom"/>
</dbReference>
<reference evidence="11" key="1">
    <citation type="submission" date="2016-10" db="EMBL/GenBank/DDBJ databases">
        <authorList>
            <person name="Varghese N."/>
            <person name="Submissions S."/>
        </authorList>
    </citation>
    <scope>NUCLEOTIDE SEQUENCE [LARGE SCALE GENOMIC DNA]</scope>
    <source>
        <strain evidence="11">DSM 45789</strain>
    </source>
</reference>
<dbReference type="Pfam" id="PF00877">
    <property type="entry name" value="NLPC_P60"/>
    <property type="match status" value="1"/>
</dbReference>
<evidence type="ECO:0000259" key="9">
    <source>
        <dbReference type="PROSITE" id="PS51935"/>
    </source>
</evidence>
<dbReference type="RefSeq" id="WP_091838095.1">
    <property type="nucleotide sequence ID" value="NZ_FPAA01000010.1"/>
</dbReference>
<dbReference type="PANTHER" id="PTHR47053">
    <property type="entry name" value="MUREIN DD-ENDOPEPTIDASE MEPH-RELATED"/>
    <property type="match status" value="1"/>
</dbReference>
<keyword evidence="2" id="KW-0645">Protease</keyword>
<evidence type="ECO:0000256" key="5">
    <source>
        <dbReference type="ARBA" id="ARBA00022801"/>
    </source>
</evidence>
<dbReference type="Gene3D" id="3.90.1720.10">
    <property type="entry name" value="endopeptidase domain like (from Nostoc punctiforme)"/>
    <property type="match status" value="1"/>
</dbReference>
<evidence type="ECO:0000256" key="2">
    <source>
        <dbReference type="ARBA" id="ARBA00022670"/>
    </source>
</evidence>
<dbReference type="SUPFAM" id="SSF54001">
    <property type="entry name" value="Cysteine proteinases"/>
    <property type="match status" value="1"/>
</dbReference>
<evidence type="ECO:0000259" key="8">
    <source>
        <dbReference type="PROSITE" id="PS51782"/>
    </source>
</evidence>
<evidence type="ECO:0000313" key="10">
    <source>
        <dbReference type="EMBL" id="SFS89206.1"/>
    </source>
</evidence>
<gene>
    <name evidence="10" type="ORF">SAMN05444972_11051</name>
</gene>
<evidence type="ECO:0000256" key="3">
    <source>
        <dbReference type="ARBA" id="ARBA00022729"/>
    </source>
</evidence>
<organism evidence="10 11">
    <name type="scientific">Marininema halotolerans</name>
    <dbReference type="NCBI Taxonomy" id="1155944"/>
    <lineage>
        <taxon>Bacteria</taxon>
        <taxon>Bacillati</taxon>
        <taxon>Bacillota</taxon>
        <taxon>Bacilli</taxon>
        <taxon>Bacillales</taxon>
        <taxon>Thermoactinomycetaceae</taxon>
        <taxon>Marininema</taxon>
    </lineage>
</organism>
<dbReference type="InterPro" id="IPR051202">
    <property type="entry name" value="Peptidase_C40"/>
</dbReference>
<keyword evidence="3" id="KW-0732">Signal</keyword>
<dbReference type="SUPFAM" id="SSF54106">
    <property type="entry name" value="LysM domain"/>
    <property type="match status" value="1"/>
</dbReference>
<dbReference type="InterPro" id="IPR036779">
    <property type="entry name" value="LysM_dom_sf"/>
</dbReference>
<keyword evidence="4" id="KW-0677">Repeat</keyword>
<feature type="domain" description="NlpC/P60" evidence="9">
    <location>
        <begin position="159"/>
        <end position="282"/>
    </location>
</feature>
<evidence type="ECO:0000256" key="4">
    <source>
        <dbReference type="ARBA" id="ARBA00022737"/>
    </source>
</evidence>
<feature type="compositionally biased region" description="Basic and acidic residues" evidence="7">
    <location>
        <begin position="133"/>
        <end position="149"/>
    </location>
</feature>
<dbReference type="SMART" id="SM00257">
    <property type="entry name" value="LysM"/>
    <property type="match status" value="1"/>
</dbReference>
<keyword evidence="5" id="KW-0378">Hydrolase</keyword>
<dbReference type="Pfam" id="PF01476">
    <property type="entry name" value="LysM"/>
    <property type="match status" value="1"/>
</dbReference>
<dbReference type="PANTHER" id="PTHR47053:SF1">
    <property type="entry name" value="MUREIN DD-ENDOPEPTIDASE MEPH-RELATED"/>
    <property type="match status" value="1"/>
</dbReference>
<name>A0A1I6TJ70_9BACL</name>
<evidence type="ECO:0000256" key="1">
    <source>
        <dbReference type="ARBA" id="ARBA00007074"/>
    </source>
</evidence>
<dbReference type="PROSITE" id="PS51935">
    <property type="entry name" value="NLPC_P60"/>
    <property type="match status" value="1"/>
</dbReference>
<keyword evidence="6" id="KW-0788">Thiol protease</keyword>
<comment type="similarity">
    <text evidence="1">Belongs to the peptidase C40 family.</text>
</comment>
<dbReference type="OrthoDB" id="9813368at2"/>
<dbReference type="CDD" id="cd00118">
    <property type="entry name" value="LysM"/>
    <property type="match status" value="1"/>
</dbReference>
<dbReference type="GO" id="GO:0008234">
    <property type="term" value="F:cysteine-type peptidase activity"/>
    <property type="evidence" value="ECO:0007669"/>
    <property type="project" value="UniProtKB-KW"/>
</dbReference>
<accession>A0A1I6TJ70</accession>
<feature type="domain" description="LysM" evidence="8">
    <location>
        <begin position="82"/>
        <end position="127"/>
    </location>
</feature>
<proteinExistence type="inferred from homology"/>
<feature type="region of interest" description="Disordered" evidence="7">
    <location>
        <begin position="131"/>
        <end position="160"/>
    </location>
</feature>
<dbReference type="EMBL" id="FPAA01000010">
    <property type="protein sequence ID" value="SFS89206.1"/>
    <property type="molecule type" value="Genomic_DNA"/>
</dbReference>